<dbReference type="PROSITE" id="PS51503">
    <property type="entry name" value="HIG1"/>
    <property type="match status" value="1"/>
</dbReference>
<dbReference type="OrthoDB" id="6604018at2759"/>
<protein>
    <recommendedName>
        <fullName evidence="6">HIG1 domain-containing protein</fullName>
    </recommendedName>
</protein>
<dbReference type="GO" id="GO:0031966">
    <property type="term" value="C:mitochondrial membrane"/>
    <property type="evidence" value="ECO:0007669"/>
    <property type="project" value="UniProtKB-SubCell"/>
</dbReference>
<dbReference type="InterPro" id="IPR007667">
    <property type="entry name" value="Hypoxia_induced_domain"/>
</dbReference>
<evidence type="ECO:0000256" key="3">
    <source>
        <dbReference type="ARBA" id="ARBA00022989"/>
    </source>
</evidence>
<dbReference type="EMBL" id="CAJFDH010000004">
    <property type="protein sequence ID" value="CAD5221435.1"/>
    <property type="molecule type" value="Genomic_DNA"/>
</dbReference>
<feature type="domain" description="HIG1" evidence="6">
    <location>
        <begin position="51"/>
        <end position="142"/>
    </location>
</feature>
<keyword evidence="4 5" id="KW-0472">Membrane</keyword>
<dbReference type="Proteomes" id="UP000783686">
    <property type="component" value="Unassembled WGS sequence"/>
</dbReference>
<dbReference type="GO" id="GO:0097250">
    <property type="term" value="P:mitochondrial respirasome assembly"/>
    <property type="evidence" value="ECO:0007669"/>
    <property type="project" value="TreeGrafter"/>
</dbReference>
<sequence length="158" mass="17375">MAEEAKDLKVNEVEKAKMVWKMVNEPNFAEKNKNQTKQLYQKNSLGRAGVPMIPEDLLGGSSENVNQGKLYGKLSINPLVPLGMGATVACLCGMMKASLNNERLRAQYYMRGRIAAQFATVCFLVGGVVWFGLDPRGSGPGQIPKEEDVLTKKLLNRS</sequence>
<accession>A0A811L105</accession>
<keyword evidence="2 5" id="KW-0812">Transmembrane</keyword>
<name>A0A811L105_9BILA</name>
<keyword evidence="8" id="KW-1185">Reference proteome</keyword>
<dbReference type="Pfam" id="PF04588">
    <property type="entry name" value="HIG_1_N"/>
    <property type="match status" value="1"/>
</dbReference>
<evidence type="ECO:0000313" key="7">
    <source>
        <dbReference type="EMBL" id="CAD5221435.1"/>
    </source>
</evidence>
<evidence type="ECO:0000256" key="2">
    <source>
        <dbReference type="ARBA" id="ARBA00022692"/>
    </source>
</evidence>
<proteinExistence type="predicted"/>
<evidence type="ECO:0000256" key="1">
    <source>
        <dbReference type="ARBA" id="ARBA00004325"/>
    </source>
</evidence>
<dbReference type="Proteomes" id="UP000614601">
    <property type="component" value="Unassembled WGS sequence"/>
</dbReference>
<gene>
    <name evidence="7" type="ORF">BOKJ2_LOCUS9443</name>
</gene>
<dbReference type="InterPro" id="IPR050355">
    <property type="entry name" value="RCF1"/>
</dbReference>
<dbReference type="AlphaFoldDB" id="A0A811L105"/>
<evidence type="ECO:0000313" key="8">
    <source>
        <dbReference type="Proteomes" id="UP000614601"/>
    </source>
</evidence>
<evidence type="ECO:0000256" key="4">
    <source>
        <dbReference type="ARBA" id="ARBA00023136"/>
    </source>
</evidence>
<feature type="transmembrane region" description="Helical" evidence="5">
    <location>
        <begin position="114"/>
        <end position="133"/>
    </location>
</feature>
<dbReference type="Gene3D" id="6.10.140.1320">
    <property type="match status" value="1"/>
</dbReference>
<comment type="caution">
    <text evidence="7">The sequence shown here is derived from an EMBL/GenBank/DDBJ whole genome shotgun (WGS) entry which is preliminary data.</text>
</comment>
<dbReference type="PANTHER" id="PTHR12297:SF17">
    <property type="entry name" value="HIG1 DOMAIN-CONTAINING PROTEIN"/>
    <property type="match status" value="1"/>
</dbReference>
<evidence type="ECO:0000259" key="6">
    <source>
        <dbReference type="PROSITE" id="PS51503"/>
    </source>
</evidence>
<evidence type="ECO:0000256" key="5">
    <source>
        <dbReference type="SAM" id="Phobius"/>
    </source>
</evidence>
<comment type="subcellular location">
    <subcellularLocation>
        <location evidence="1">Mitochondrion membrane</location>
    </subcellularLocation>
</comment>
<keyword evidence="3 5" id="KW-1133">Transmembrane helix</keyword>
<reference evidence="7" key="1">
    <citation type="submission" date="2020-09" db="EMBL/GenBank/DDBJ databases">
        <authorList>
            <person name="Kikuchi T."/>
        </authorList>
    </citation>
    <scope>NUCLEOTIDE SEQUENCE</scope>
    <source>
        <strain evidence="7">SH1</strain>
    </source>
</reference>
<dbReference type="EMBL" id="CAJFCW020000004">
    <property type="protein sequence ID" value="CAG9115069.1"/>
    <property type="molecule type" value="Genomic_DNA"/>
</dbReference>
<organism evidence="7 8">
    <name type="scientific">Bursaphelenchus okinawaensis</name>
    <dbReference type="NCBI Taxonomy" id="465554"/>
    <lineage>
        <taxon>Eukaryota</taxon>
        <taxon>Metazoa</taxon>
        <taxon>Ecdysozoa</taxon>
        <taxon>Nematoda</taxon>
        <taxon>Chromadorea</taxon>
        <taxon>Rhabditida</taxon>
        <taxon>Tylenchina</taxon>
        <taxon>Tylenchomorpha</taxon>
        <taxon>Aphelenchoidea</taxon>
        <taxon>Aphelenchoididae</taxon>
        <taxon>Bursaphelenchus</taxon>
    </lineage>
</organism>
<dbReference type="PANTHER" id="PTHR12297">
    <property type="entry name" value="HYPOXIA-INDUCBILE GENE 1 HIG1 -RELATED"/>
    <property type="match status" value="1"/>
</dbReference>